<name>A0A8D9EPV9_9HEMI</name>
<evidence type="ECO:0000256" key="1">
    <source>
        <dbReference type="SAM" id="Phobius"/>
    </source>
</evidence>
<keyword evidence="1" id="KW-0472">Membrane</keyword>
<organism evidence="2">
    <name type="scientific">Cacopsylla melanoneura</name>
    <dbReference type="NCBI Taxonomy" id="428564"/>
    <lineage>
        <taxon>Eukaryota</taxon>
        <taxon>Metazoa</taxon>
        <taxon>Ecdysozoa</taxon>
        <taxon>Arthropoda</taxon>
        <taxon>Hexapoda</taxon>
        <taxon>Insecta</taxon>
        <taxon>Pterygota</taxon>
        <taxon>Neoptera</taxon>
        <taxon>Paraneoptera</taxon>
        <taxon>Hemiptera</taxon>
        <taxon>Sternorrhyncha</taxon>
        <taxon>Psylloidea</taxon>
        <taxon>Psyllidae</taxon>
        <taxon>Psyllinae</taxon>
        <taxon>Cacopsylla</taxon>
    </lineage>
</organism>
<sequence>MGTCSTLTLHFRTCSSFSFFFFFFFSSFLRDTILNFQKNAESSNFPLFWPKMKKIPASFFGSKFPSAAGNFPRSGITAIVKAMNTDHQGLSLSSLLLTIQVIYVFT</sequence>
<keyword evidence="1" id="KW-1133">Transmembrane helix</keyword>
<dbReference type="AlphaFoldDB" id="A0A8D9EPV9"/>
<reference evidence="2" key="1">
    <citation type="submission" date="2021-05" db="EMBL/GenBank/DDBJ databases">
        <authorList>
            <person name="Alioto T."/>
            <person name="Alioto T."/>
            <person name="Gomez Garrido J."/>
        </authorList>
    </citation>
    <scope>NUCLEOTIDE SEQUENCE</scope>
</reference>
<accession>A0A8D9EPV9</accession>
<feature type="transmembrane region" description="Helical" evidence="1">
    <location>
        <begin position="6"/>
        <end position="29"/>
    </location>
</feature>
<evidence type="ECO:0000313" key="2">
    <source>
        <dbReference type="EMBL" id="CAG6760559.1"/>
    </source>
</evidence>
<dbReference type="EMBL" id="HBUF01556874">
    <property type="protein sequence ID" value="CAG6760559.1"/>
    <property type="molecule type" value="Transcribed_RNA"/>
</dbReference>
<keyword evidence="1" id="KW-0812">Transmembrane</keyword>
<proteinExistence type="predicted"/>
<protein>
    <submittedName>
        <fullName evidence="2">Uncharacterized protein</fullName>
    </submittedName>
</protein>